<protein>
    <submittedName>
        <fullName evidence="1">Phage virion morphogenesis protein</fullName>
    </submittedName>
</protein>
<evidence type="ECO:0000313" key="1">
    <source>
        <dbReference type="EMBL" id="RLM23656.1"/>
    </source>
</evidence>
<dbReference type="InterPro" id="IPR006522">
    <property type="entry name" value="Phage_virion_morphogenesis"/>
</dbReference>
<keyword evidence="2" id="KW-1185">Reference proteome</keyword>
<dbReference type="AlphaFoldDB" id="A0A421DNJ9"/>
<dbReference type="OrthoDB" id="2081253at2"/>
<dbReference type="RefSeq" id="WP_121575077.1">
    <property type="nucleotide sequence ID" value="NZ_MJLZ01000020.1"/>
</dbReference>
<dbReference type="NCBIfam" id="TIGR01635">
    <property type="entry name" value="tail_comp_S"/>
    <property type="match status" value="1"/>
</dbReference>
<comment type="caution">
    <text evidence="1">The sequence shown here is derived from an EMBL/GenBank/DDBJ whole genome shotgun (WGS) entry which is preliminary data.</text>
</comment>
<proteinExistence type="predicted"/>
<accession>A0A421DNJ9</accession>
<dbReference type="Proteomes" id="UP000285648">
    <property type="component" value="Unassembled WGS sequence"/>
</dbReference>
<organism evidence="1 2">
    <name type="scientific">Brenneria alni</name>
    <dbReference type="NCBI Taxonomy" id="71656"/>
    <lineage>
        <taxon>Bacteria</taxon>
        <taxon>Pseudomonadati</taxon>
        <taxon>Pseudomonadota</taxon>
        <taxon>Gammaproteobacteria</taxon>
        <taxon>Enterobacterales</taxon>
        <taxon>Pectobacteriaceae</taxon>
        <taxon>Brenneria</taxon>
    </lineage>
</organism>
<evidence type="ECO:0000313" key="2">
    <source>
        <dbReference type="Proteomes" id="UP000285648"/>
    </source>
</evidence>
<dbReference type="Pfam" id="PF05069">
    <property type="entry name" value="Phage_tail_S"/>
    <property type="match status" value="1"/>
</dbReference>
<gene>
    <name evidence="1" type="ORF">BIY29_10165</name>
</gene>
<name>A0A421DNJ9_9GAMM</name>
<dbReference type="EMBL" id="MJLZ01000020">
    <property type="protein sequence ID" value="RLM23656.1"/>
    <property type="molecule type" value="Genomic_DNA"/>
</dbReference>
<sequence length="166" mass="18010">MAGVTIVFAAQQALDSLLKMEGQLADPTPMLAEMGEELLDIHKKRFADQMSPDGVPWAPLQPWYKAEKKRNADKVLTLDGYLGNTLRWQIRAGELLFGTDRPYGAIHHFGGTIKPKTAGALNVGGRPVKQVTIPARPWLGVSDSDGKTLVDIASDHLQKALKSGAP</sequence>
<reference evidence="1 2" key="1">
    <citation type="submission" date="2016-09" db="EMBL/GenBank/DDBJ databases">
        <authorList>
            <person name="Doonan J."/>
            <person name="Pachebat J.A."/>
            <person name="Golyshin P.N."/>
            <person name="Denman S."/>
            <person name="Mcdonald J.E."/>
        </authorList>
    </citation>
    <scope>NUCLEOTIDE SEQUENCE [LARGE SCALE GENOMIC DNA]</scope>
    <source>
        <strain evidence="1 2">NCPPB 3934</strain>
    </source>
</reference>